<name>A0A444WXU2_ARAHY</name>
<dbReference type="EMBL" id="SDMP01000020">
    <property type="protein sequence ID" value="RYQ82172.1"/>
    <property type="molecule type" value="Genomic_DNA"/>
</dbReference>
<keyword evidence="1" id="KW-0472">Membrane</keyword>
<gene>
    <name evidence="2" type="ORF">Ahy_B10g100782</name>
</gene>
<keyword evidence="1" id="KW-0812">Transmembrane</keyword>
<sequence length="93" mass="10625">MVEEVSIGGKEATFNSARLSSLSTVNEEGEASQRSFLTAFSCLSSKLETLDNDSLECFYTFIYNYILECLFIIYLLFYYKTVFPVGSWLNQLN</sequence>
<evidence type="ECO:0000313" key="3">
    <source>
        <dbReference type="Proteomes" id="UP000289738"/>
    </source>
</evidence>
<evidence type="ECO:0000256" key="1">
    <source>
        <dbReference type="SAM" id="Phobius"/>
    </source>
</evidence>
<keyword evidence="1" id="KW-1133">Transmembrane helix</keyword>
<dbReference type="EMBL" id="SDMP01000020">
    <property type="protein sequence ID" value="RYQ82173.1"/>
    <property type="molecule type" value="Genomic_DNA"/>
</dbReference>
<feature type="transmembrane region" description="Helical" evidence="1">
    <location>
        <begin position="58"/>
        <end position="79"/>
    </location>
</feature>
<reference evidence="2 3" key="1">
    <citation type="submission" date="2019-01" db="EMBL/GenBank/DDBJ databases">
        <title>Sequencing of cultivated peanut Arachis hypogaea provides insights into genome evolution and oil improvement.</title>
        <authorList>
            <person name="Chen X."/>
        </authorList>
    </citation>
    <scope>NUCLEOTIDE SEQUENCE [LARGE SCALE GENOMIC DNA]</scope>
    <source>
        <strain evidence="3">cv. Fuhuasheng</strain>
        <strain evidence="2">GDAAS-fuhuasheng2018</strain>
        <tissue evidence="2">Leaves</tissue>
    </source>
</reference>
<dbReference type="AlphaFoldDB" id="A0A444WXU2"/>
<dbReference type="Proteomes" id="UP000289738">
    <property type="component" value="Chromosome B10"/>
</dbReference>
<keyword evidence="3" id="KW-1185">Reference proteome</keyword>
<comment type="caution">
    <text evidence="2">The sequence shown here is derived from an EMBL/GenBank/DDBJ whole genome shotgun (WGS) entry which is preliminary data.</text>
</comment>
<accession>A0A444WXU2</accession>
<proteinExistence type="predicted"/>
<organism evidence="2 3">
    <name type="scientific">Arachis hypogaea</name>
    <name type="common">Peanut</name>
    <dbReference type="NCBI Taxonomy" id="3818"/>
    <lineage>
        <taxon>Eukaryota</taxon>
        <taxon>Viridiplantae</taxon>
        <taxon>Streptophyta</taxon>
        <taxon>Embryophyta</taxon>
        <taxon>Tracheophyta</taxon>
        <taxon>Spermatophyta</taxon>
        <taxon>Magnoliopsida</taxon>
        <taxon>eudicotyledons</taxon>
        <taxon>Gunneridae</taxon>
        <taxon>Pentapetalae</taxon>
        <taxon>rosids</taxon>
        <taxon>fabids</taxon>
        <taxon>Fabales</taxon>
        <taxon>Fabaceae</taxon>
        <taxon>Papilionoideae</taxon>
        <taxon>50 kb inversion clade</taxon>
        <taxon>dalbergioids sensu lato</taxon>
        <taxon>Dalbergieae</taxon>
        <taxon>Pterocarpus clade</taxon>
        <taxon>Arachis</taxon>
    </lineage>
</organism>
<evidence type="ECO:0000313" key="2">
    <source>
        <dbReference type="EMBL" id="RYQ82172.1"/>
    </source>
</evidence>
<protein>
    <submittedName>
        <fullName evidence="2">Uncharacterized protein</fullName>
    </submittedName>
</protein>